<accession>A0A1G2PMM0</accession>
<sequence>MAIIKFFRSLPKSLLGGILLLFLAGVFANAVPTLHAELLFLDGVVPTFLLWDLVSDGEINAWYLDIPENPYLKIISPVYLDLILPAIALLLFWAIRPPRTTKRLLARLFLVFLIPLILILLPILIGIFLSTTLFAPPPFSDVPGIDPTYFQQ</sequence>
<feature type="transmembrane region" description="Helical" evidence="1">
    <location>
        <begin position="107"/>
        <end position="129"/>
    </location>
</feature>
<evidence type="ECO:0000256" key="1">
    <source>
        <dbReference type="SAM" id="Phobius"/>
    </source>
</evidence>
<name>A0A1G2PMM0_9BACT</name>
<dbReference type="EMBL" id="MHSS01000002">
    <property type="protein sequence ID" value="OHA48881.1"/>
    <property type="molecule type" value="Genomic_DNA"/>
</dbReference>
<dbReference type="AlphaFoldDB" id="A0A1G2PMM0"/>
<protein>
    <submittedName>
        <fullName evidence="2">Uncharacterized protein</fullName>
    </submittedName>
</protein>
<keyword evidence="1" id="KW-1133">Transmembrane helix</keyword>
<keyword evidence="1" id="KW-0472">Membrane</keyword>
<evidence type="ECO:0000313" key="3">
    <source>
        <dbReference type="Proteomes" id="UP000177629"/>
    </source>
</evidence>
<proteinExistence type="predicted"/>
<organism evidence="2 3">
    <name type="scientific">Candidatus Terrybacteria bacterium RIFCSPHIGHO2_01_FULL_48_17</name>
    <dbReference type="NCBI Taxonomy" id="1802362"/>
    <lineage>
        <taxon>Bacteria</taxon>
        <taxon>Candidatus Terryibacteriota</taxon>
    </lineage>
</organism>
<dbReference type="STRING" id="1802362.A2806_04270"/>
<gene>
    <name evidence="2" type="ORF">A2806_04270</name>
</gene>
<reference evidence="2 3" key="1">
    <citation type="journal article" date="2016" name="Nat. Commun.">
        <title>Thousands of microbial genomes shed light on interconnected biogeochemical processes in an aquifer system.</title>
        <authorList>
            <person name="Anantharaman K."/>
            <person name="Brown C.T."/>
            <person name="Hug L.A."/>
            <person name="Sharon I."/>
            <person name="Castelle C.J."/>
            <person name="Probst A.J."/>
            <person name="Thomas B.C."/>
            <person name="Singh A."/>
            <person name="Wilkins M.J."/>
            <person name="Karaoz U."/>
            <person name="Brodie E.L."/>
            <person name="Williams K.H."/>
            <person name="Hubbard S.S."/>
            <person name="Banfield J.F."/>
        </authorList>
    </citation>
    <scope>NUCLEOTIDE SEQUENCE [LARGE SCALE GENOMIC DNA]</scope>
</reference>
<dbReference type="Proteomes" id="UP000177629">
    <property type="component" value="Unassembled WGS sequence"/>
</dbReference>
<evidence type="ECO:0000313" key="2">
    <source>
        <dbReference type="EMBL" id="OHA48881.1"/>
    </source>
</evidence>
<feature type="transmembrane region" description="Helical" evidence="1">
    <location>
        <begin position="74"/>
        <end position="95"/>
    </location>
</feature>
<comment type="caution">
    <text evidence="2">The sequence shown here is derived from an EMBL/GenBank/DDBJ whole genome shotgun (WGS) entry which is preliminary data.</text>
</comment>
<keyword evidence="1" id="KW-0812">Transmembrane</keyword>